<feature type="transmembrane region" description="Helical" evidence="2">
    <location>
        <begin position="12"/>
        <end position="34"/>
    </location>
</feature>
<protein>
    <submittedName>
        <fullName evidence="3">Uncharacterized protein</fullName>
    </submittedName>
</protein>
<sequence>MSGENNKSFWTTLPGILTGIAAIITAIGGILLALNTLGAFDNNGNGGVSPPTIESFGASPEEITSEQGSTLSWSVSDATEITIDPDIGSVSLRGSRTVRPVETTTYTLTASNDAGTVDATTVIFVSENEELPTIESFDADPEEIVSGDSATLSWSVSDATEITIDHNIGSVSPNDSISMSPTKTTTYTLTATNDAGSVDDTAVVSVNENVEPPTRTEYSDTERVVSDGSSY</sequence>
<evidence type="ECO:0000313" key="3">
    <source>
        <dbReference type="EMBL" id="AAM04092.1"/>
    </source>
</evidence>
<dbReference type="HOGENOM" id="CLU_1197634_0_0_2"/>
<organism evidence="3 4">
    <name type="scientific">Methanosarcina acetivorans (strain ATCC 35395 / DSM 2834 / JCM 12185 / C2A)</name>
    <dbReference type="NCBI Taxonomy" id="188937"/>
    <lineage>
        <taxon>Archaea</taxon>
        <taxon>Methanobacteriati</taxon>
        <taxon>Methanobacteriota</taxon>
        <taxon>Stenosarchaea group</taxon>
        <taxon>Methanomicrobia</taxon>
        <taxon>Methanosarcinales</taxon>
        <taxon>Methanosarcinaceae</taxon>
        <taxon>Methanosarcina</taxon>
    </lineage>
</organism>
<dbReference type="KEGG" id="mac:MA_0650"/>
<dbReference type="EnsemblBacteria" id="AAM04092">
    <property type="protein sequence ID" value="AAM04092"/>
    <property type="gene ID" value="MA_0650"/>
</dbReference>
<proteinExistence type="predicted"/>
<dbReference type="OrthoDB" id="137301at2157"/>
<keyword evidence="2" id="KW-0472">Membrane</keyword>
<evidence type="ECO:0000313" key="4">
    <source>
        <dbReference type="Proteomes" id="UP000002487"/>
    </source>
</evidence>
<accession>Q8TSZ3</accession>
<keyword evidence="2" id="KW-0812">Transmembrane</keyword>
<keyword evidence="4" id="KW-1185">Reference proteome</keyword>
<evidence type="ECO:0000256" key="2">
    <source>
        <dbReference type="SAM" id="Phobius"/>
    </source>
</evidence>
<reference evidence="3 4" key="1">
    <citation type="journal article" date="2002" name="Genome Res.">
        <title>The genome of Methanosarcina acetivorans reveals extensive metabolic and physiological diversity.</title>
        <authorList>
            <person name="Galagan J.E."/>
            <person name="Nusbaum C."/>
            <person name="Roy A."/>
            <person name="Endrizzi M.G."/>
            <person name="Macdonald P."/>
            <person name="FitzHugh W."/>
            <person name="Calvo S."/>
            <person name="Engels R."/>
            <person name="Smirnov S."/>
            <person name="Atnoor D."/>
            <person name="Brown A."/>
            <person name="Allen N."/>
            <person name="Naylor J."/>
            <person name="Stange-Thomann N."/>
            <person name="DeArellano K."/>
            <person name="Johnson R."/>
            <person name="Linton L."/>
            <person name="McEwan P."/>
            <person name="McKernan K."/>
            <person name="Talamas J."/>
            <person name="Tirrell A."/>
            <person name="Ye W."/>
            <person name="Zimmer A."/>
            <person name="Barber R.D."/>
            <person name="Cann I."/>
            <person name="Graham D.E."/>
            <person name="Grahame D.A."/>
            <person name="Guss A."/>
            <person name="Hedderich R."/>
            <person name="Ingram-Smith C."/>
            <person name="Kuettner C.H."/>
            <person name="Krzycki J.A."/>
            <person name="Leigh J.A."/>
            <person name="Li W."/>
            <person name="Liu J."/>
            <person name="Mukhopadhyay B."/>
            <person name="Reeve J.N."/>
            <person name="Smith K."/>
            <person name="Springer T.A."/>
            <person name="Umayam L.A."/>
            <person name="White O."/>
            <person name="White R.H."/>
            <person name="de Macario E.C."/>
            <person name="Ferry J.G."/>
            <person name="Jarrell K.F."/>
            <person name="Jing H."/>
            <person name="Macario A.J.L."/>
            <person name="Paulsen I."/>
            <person name="Pritchett M."/>
            <person name="Sowers K.R."/>
            <person name="Swanson R.V."/>
            <person name="Zinder S.H."/>
            <person name="Lander E."/>
            <person name="Metcalf W.W."/>
            <person name="Birren B."/>
        </authorList>
    </citation>
    <scope>NUCLEOTIDE SEQUENCE [LARGE SCALE GENOMIC DNA]</scope>
    <source>
        <strain evidence="4">ATCC 35395 / DSM 2834 / JCM 12185 / C2A</strain>
    </source>
</reference>
<evidence type="ECO:0000256" key="1">
    <source>
        <dbReference type="SAM" id="MobiDB-lite"/>
    </source>
</evidence>
<feature type="region of interest" description="Disordered" evidence="1">
    <location>
        <begin position="209"/>
        <end position="231"/>
    </location>
</feature>
<dbReference type="GeneID" id="1472542"/>
<dbReference type="RefSeq" id="WP_011020697.1">
    <property type="nucleotide sequence ID" value="NC_003552.1"/>
</dbReference>
<dbReference type="InParanoid" id="Q8TSZ3"/>
<gene>
    <name evidence="3" type="ordered locus">MA_0650</name>
</gene>
<dbReference type="AlphaFoldDB" id="Q8TSZ3"/>
<name>Q8TSZ3_METAC</name>
<keyword evidence="2" id="KW-1133">Transmembrane helix</keyword>
<dbReference type="Proteomes" id="UP000002487">
    <property type="component" value="Chromosome"/>
</dbReference>
<dbReference type="EMBL" id="AE010299">
    <property type="protein sequence ID" value="AAM04092.1"/>
    <property type="molecule type" value="Genomic_DNA"/>
</dbReference>